<dbReference type="PANTHER" id="PTHR21397">
    <property type="entry name" value="CHROMATIN COMPLEXES SUBUNIT BAP18-RELATED"/>
    <property type="match status" value="1"/>
</dbReference>
<dbReference type="OrthoDB" id="1894652at2759"/>
<name>A0A5M3MU70_CONPW</name>
<dbReference type="EMBL" id="JH711577">
    <property type="protein sequence ID" value="EIW82314.1"/>
    <property type="molecule type" value="Genomic_DNA"/>
</dbReference>
<dbReference type="OMA" id="YWMYIAI"/>
<evidence type="ECO:0000256" key="8">
    <source>
        <dbReference type="ARBA" id="ARBA00023136"/>
    </source>
</evidence>
<organism evidence="11 12">
    <name type="scientific">Coniophora puteana (strain RWD-64-598)</name>
    <name type="common">Brown rot fungus</name>
    <dbReference type="NCBI Taxonomy" id="741705"/>
    <lineage>
        <taxon>Eukaryota</taxon>
        <taxon>Fungi</taxon>
        <taxon>Dikarya</taxon>
        <taxon>Basidiomycota</taxon>
        <taxon>Agaricomycotina</taxon>
        <taxon>Agaricomycetes</taxon>
        <taxon>Agaricomycetidae</taxon>
        <taxon>Boletales</taxon>
        <taxon>Coniophorineae</taxon>
        <taxon>Coniophoraceae</taxon>
        <taxon>Coniophora</taxon>
    </lineage>
</organism>
<evidence type="ECO:0000256" key="3">
    <source>
        <dbReference type="ARBA" id="ARBA00020105"/>
    </source>
</evidence>
<keyword evidence="12" id="KW-1185">Reference proteome</keyword>
<evidence type="ECO:0000256" key="9">
    <source>
        <dbReference type="SAM" id="MobiDB-lite"/>
    </source>
</evidence>
<feature type="chain" id="PRO_5024456613" description="ER membrane protein complex subunit 10" evidence="10">
    <location>
        <begin position="18"/>
        <end position="215"/>
    </location>
</feature>
<dbReference type="GeneID" id="19205230"/>
<evidence type="ECO:0000256" key="10">
    <source>
        <dbReference type="SAM" id="SignalP"/>
    </source>
</evidence>
<evidence type="ECO:0000256" key="2">
    <source>
        <dbReference type="ARBA" id="ARBA00007695"/>
    </source>
</evidence>
<evidence type="ECO:0000256" key="5">
    <source>
        <dbReference type="ARBA" id="ARBA00022729"/>
    </source>
</evidence>
<dbReference type="Pfam" id="PF21203">
    <property type="entry name" value="ECM10"/>
    <property type="match status" value="1"/>
</dbReference>
<feature type="compositionally biased region" description="Pro residues" evidence="9">
    <location>
        <begin position="158"/>
        <end position="172"/>
    </location>
</feature>
<gene>
    <name evidence="11" type="ORF">CONPUDRAFT_164934</name>
</gene>
<keyword evidence="7" id="KW-1133">Transmembrane helix</keyword>
<evidence type="ECO:0000256" key="7">
    <source>
        <dbReference type="ARBA" id="ARBA00022989"/>
    </source>
</evidence>
<comment type="similarity">
    <text evidence="2">Belongs to the EMC10 family.</text>
</comment>
<dbReference type="PANTHER" id="PTHR21397:SF4">
    <property type="entry name" value="ER MEMBRANE PROTEIN COMPLEX SUBUNIT 10"/>
    <property type="match status" value="1"/>
</dbReference>
<keyword evidence="4" id="KW-0812">Transmembrane</keyword>
<feature type="region of interest" description="Disordered" evidence="9">
    <location>
        <begin position="154"/>
        <end position="179"/>
    </location>
</feature>
<protein>
    <recommendedName>
        <fullName evidence="3">ER membrane protein complex subunit 10</fullName>
    </recommendedName>
</protein>
<feature type="signal peptide" evidence="10">
    <location>
        <begin position="1"/>
        <end position="17"/>
    </location>
</feature>
<dbReference type="CDD" id="cd22209">
    <property type="entry name" value="EMC10"/>
    <property type="match status" value="1"/>
</dbReference>
<keyword evidence="5 10" id="KW-0732">Signal</keyword>
<evidence type="ECO:0000256" key="1">
    <source>
        <dbReference type="ARBA" id="ARBA00004115"/>
    </source>
</evidence>
<sequence length="215" mass="23163">MLFLLPFILAAVPVVVAQLHDPHTAQVSVLHRIIHPTLPAPAFDRRGTLELVEGSYVYHQDGPFDFEDAILPQDDATLYQVALAFDNSYDPYAISAVKACHLARATHDALHLALTTDGSAFALDYFVSPTPHNGACLEQPHPSYPVALNTTVHARSPSVPPPPVLREPPPVTPAGEPVQPPAQKSFISKYWLYIVVAVVALLVTGPADEPSSGSK</sequence>
<comment type="caution">
    <text evidence="11">The sequence shown here is derived from an EMBL/GenBank/DDBJ whole genome shotgun (WGS) entry which is preliminary data.</text>
</comment>
<keyword evidence="6" id="KW-0256">Endoplasmic reticulum</keyword>
<reference evidence="12" key="1">
    <citation type="journal article" date="2012" name="Science">
        <title>The Paleozoic origin of enzymatic lignin decomposition reconstructed from 31 fungal genomes.</title>
        <authorList>
            <person name="Floudas D."/>
            <person name="Binder M."/>
            <person name="Riley R."/>
            <person name="Barry K."/>
            <person name="Blanchette R.A."/>
            <person name="Henrissat B."/>
            <person name="Martinez A.T."/>
            <person name="Otillar R."/>
            <person name="Spatafora J.W."/>
            <person name="Yadav J.S."/>
            <person name="Aerts A."/>
            <person name="Benoit I."/>
            <person name="Boyd A."/>
            <person name="Carlson A."/>
            <person name="Copeland A."/>
            <person name="Coutinho P.M."/>
            <person name="de Vries R.P."/>
            <person name="Ferreira P."/>
            <person name="Findley K."/>
            <person name="Foster B."/>
            <person name="Gaskell J."/>
            <person name="Glotzer D."/>
            <person name="Gorecki P."/>
            <person name="Heitman J."/>
            <person name="Hesse C."/>
            <person name="Hori C."/>
            <person name="Igarashi K."/>
            <person name="Jurgens J.A."/>
            <person name="Kallen N."/>
            <person name="Kersten P."/>
            <person name="Kohler A."/>
            <person name="Kuees U."/>
            <person name="Kumar T.K.A."/>
            <person name="Kuo A."/>
            <person name="LaButti K."/>
            <person name="Larrondo L.F."/>
            <person name="Lindquist E."/>
            <person name="Ling A."/>
            <person name="Lombard V."/>
            <person name="Lucas S."/>
            <person name="Lundell T."/>
            <person name="Martin R."/>
            <person name="McLaughlin D.J."/>
            <person name="Morgenstern I."/>
            <person name="Morin E."/>
            <person name="Murat C."/>
            <person name="Nagy L.G."/>
            <person name="Nolan M."/>
            <person name="Ohm R.A."/>
            <person name="Patyshakuliyeva A."/>
            <person name="Rokas A."/>
            <person name="Ruiz-Duenas F.J."/>
            <person name="Sabat G."/>
            <person name="Salamov A."/>
            <person name="Samejima M."/>
            <person name="Schmutz J."/>
            <person name="Slot J.C."/>
            <person name="St John F."/>
            <person name="Stenlid J."/>
            <person name="Sun H."/>
            <person name="Sun S."/>
            <person name="Syed K."/>
            <person name="Tsang A."/>
            <person name="Wiebenga A."/>
            <person name="Young D."/>
            <person name="Pisabarro A."/>
            <person name="Eastwood D.C."/>
            <person name="Martin F."/>
            <person name="Cullen D."/>
            <person name="Grigoriev I.V."/>
            <person name="Hibbett D.S."/>
        </authorList>
    </citation>
    <scope>NUCLEOTIDE SEQUENCE [LARGE SCALE GENOMIC DNA]</scope>
    <source>
        <strain evidence="12">RWD-64-598 SS2</strain>
    </source>
</reference>
<evidence type="ECO:0000256" key="6">
    <source>
        <dbReference type="ARBA" id="ARBA00022824"/>
    </source>
</evidence>
<keyword evidence="8" id="KW-0472">Membrane</keyword>
<proteinExistence type="inferred from homology"/>
<dbReference type="KEGG" id="cput:CONPUDRAFT_164934"/>
<evidence type="ECO:0000313" key="12">
    <source>
        <dbReference type="Proteomes" id="UP000053558"/>
    </source>
</evidence>
<comment type="subcellular location">
    <subcellularLocation>
        <location evidence="1">Endoplasmic reticulum membrane</location>
        <topology evidence="1">Single-pass type I membrane protein</topology>
    </subcellularLocation>
</comment>
<dbReference type="RefSeq" id="XP_007768026.1">
    <property type="nucleotide sequence ID" value="XM_007769836.1"/>
</dbReference>
<dbReference type="AlphaFoldDB" id="A0A5M3MU70"/>
<accession>A0A5M3MU70</accession>
<evidence type="ECO:0000256" key="4">
    <source>
        <dbReference type="ARBA" id="ARBA00022692"/>
    </source>
</evidence>
<evidence type="ECO:0000313" key="11">
    <source>
        <dbReference type="EMBL" id="EIW82314.1"/>
    </source>
</evidence>
<dbReference type="GO" id="GO:0005789">
    <property type="term" value="C:endoplasmic reticulum membrane"/>
    <property type="evidence" value="ECO:0007669"/>
    <property type="project" value="UniProtKB-SubCell"/>
</dbReference>
<dbReference type="Proteomes" id="UP000053558">
    <property type="component" value="Unassembled WGS sequence"/>
</dbReference>